<evidence type="ECO:0000259" key="2">
    <source>
        <dbReference type="Pfam" id="PF08378"/>
    </source>
</evidence>
<dbReference type="PANTHER" id="PTHR11070">
    <property type="entry name" value="UVRD / RECB / PCRA DNA HELICASE FAMILY MEMBER"/>
    <property type="match status" value="1"/>
</dbReference>
<evidence type="ECO:0000313" key="4">
    <source>
        <dbReference type="Proteomes" id="UP000317199"/>
    </source>
</evidence>
<dbReference type="PANTHER" id="PTHR11070:SF2">
    <property type="entry name" value="ATP-DEPENDENT DNA HELICASE SRS2"/>
    <property type="match status" value="1"/>
</dbReference>
<organism evidence="3 4">
    <name type="scientific">Marilutibacter alkalisoli</name>
    <dbReference type="NCBI Taxonomy" id="2591633"/>
    <lineage>
        <taxon>Bacteria</taxon>
        <taxon>Pseudomonadati</taxon>
        <taxon>Pseudomonadota</taxon>
        <taxon>Gammaproteobacteria</taxon>
        <taxon>Lysobacterales</taxon>
        <taxon>Lysobacteraceae</taxon>
        <taxon>Marilutibacter</taxon>
    </lineage>
</organism>
<accession>A0A514BTM6</accession>
<dbReference type="Gene3D" id="3.40.50.300">
    <property type="entry name" value="P-loop containing nucleotide triphosphate hydrolases"/>
    <property type="match status" value="2"/>
</dbReference>
<protein>
    <recommendedName>
        <fullName evidence="1">DNA 3'-5' helicase II</fullName>
    </recommendedName>
</protein>
<dbReference type="GO" id="GO:0043138">
    <property type="term" value="F:3'-5' DNA helicase activity"/>
    <property type="evidence" value="ECO:0007669"/>
    <property type="project" value="TreeGrafter"/>
</dbReference>
<name>A0A514BTM6_9GAMM</name>
<evidence type="ECO:0000256" key="1">
    <source>
        <dbReference type="ARBA" id="ARBA00034923"/>
    </source>
</evidence>
<dbReference type="Pfam" id="PF13245">
    <property type="entry name" value="AAA_19"/>
    <property type="match status" value="1"/>
</dbReference>
<dbReference type="InterPro" id="IPR000212">
    <property type="entry name" value="DNA_helicase_UvrD/REP"/>
</dbReference>
<proteinExistence type="predicted"/>
<dbReference type="Proteomes" id="UP000317199">
    <property type="component" value="Chromosome"/>
</dbReference>
<sequence>MADIFPCLENIERLKVPPTPGEMALATYMAQRLSDEYEIFFQPFLNGDMPDIILMRREGGVAIVEVKDWNLSSYSVDDKNQWRERAGNHVIRSPFRQVFGYKSNMFNLHINGLAEKNALNNNFYGIIKPFVYFHESTKEDINELYHSAESSLRQARDELNQSFRNREIPHAAYEKRLGYLDKKLRQIGRDKGMSVLPNDFSKLTNCLKQNHVLFTDLIHDEFLRYLKPPYHVESQGKNIDYDAKQLKLAQSVPGFAKIKGVAGCGKTTVLAKRAVNAHKRHDDKVLIFTYNKTLRNYIRDKISEVREDFSWGAFGITNYHAFIAQEMNQCGMEVSPPDDRRAASQYFDKLYSDENLFDGFEEQLYKYKTILLDEVQDYRPEWIKIIRKYFLSDDGEMILFGDEGQNIYERNIGKTNSAIVQGFGRWERLTKSYRSKSDSEILRVANAFQNSYLLEKYDIDLVDVDPVQSSMAFEFFEGCLLPSPIDCTAIYKKIYSILRKYQIHPNDASIISSSIEVLRKLDTIICRETNEKTQTTFETEYVYQTLADKYKKDQNKLGKALDAIRGSKKFSFNLNSGLIKLSTVHSFKGLETSTSFFIILEEDADEMVYTGITRGRDNCFVLIAEPSRFVGFFRDACKVPMLGIEA</sequence>
<dbReference type="InterPro" id="IPR011528">
    <property type="entry name" value="NERD"/>
</dbReference>
<feature type="domain" description="NERD" evidence="2">
    <location>
        <begin position="21"/>
        <end position="115"/>
    </location>
</feature>
<dbReference type="SUPFAM" id="SSF52540">
    <property type="entry name" value="P-loop containing nucleoside triphosphate hydrolases"/>
    <property type="match status" value="1"/>
</dbReference>
<dbReference type="EMBL" id="CP041242">
    <property type="protein sequence ID" value="QDH70758.1"/>
    <property type="molecule type" value="Genomic_DNA"/>
</dbReference>
<dbReference type="Pfam" id="PF08378">
    <property type="entry name" value="NERD"/>
    <property type="match status" value="1"/>
</dbReference>
<keyword evidence="4" id="KW-1185">Reference proteome</keyword>
<reference evidence="3 4" key="1">
    <citation type="submission" date="2019-06" db="EMBL/GenBank/DDBJ databases">
        <title>Lysobacter alkalisoli sp. nov. isolated from saline-alkali soil.</title>
        <authorList>
            <person name="Sun J.-Q."/>
            <person name="Xu L."/>
        </authorList>
    </citation>
    <scope>NUCLEOTIDE SEQUENCE [LARGE SCALE GENOMIC DNA]</scope>
    <source>
        <strain evidence="3 4">SJ-36</strain>
    </source>
</reference>
<dbReference type="GO" id="GO:0003677">
    <property type="term" value="F:DNA binding"/>
    <property type="evidence" value="ECO:0007669"/>
    <property type="project" value="InterPro"/>
</dbReference>
<evidence type="ECO:0000313" key="3">
    <source>
        <dbReference type="EMBL" id="QDH70758.1"/>
    </source>
</evidence>
<dbReference type="GO" id="GO:0005524">
    <property type="term" value="F:ATP binding"/>
    <property type="evidence" value="ECO:0007669"/>
    <property type="project" value="InterPro"/>
</dbReference>
<dbReference type="GO" id="GO:0000725">
    <property type="term" value="P:recombinational repair"/>
    <property type="evidence" value="ECO:0007669"/>
    <property type="project" value="TreeGrafter"/>
</dbReference>
<dbReference type="InterPro" id="IPR027417">
    <property type="entry name" value="P-loop_NTPase"/>
</dbReference>
<gene>
    <name evidence="3" type="ORF">FKV23_12200</name>
</gene>
<dbReference type="RefSeq" id="WP_141624090.1">
    <property type="nucleotide sequence ID" value="NZ_CP041242.1"/>
</dbReference>
<dbReference type="AlphaFoldDB" id="A0A514BTM6"/>
<dbReference type="KEGG" id="lyj:FKV23_12200"/>
<dbReference type="OrthoDB" id="7066673at2"/>